<dbReference type="GeneID" id="76835891"/>
<gene>
    <name evidence="5" type="ORF">OU421_12275</name>
</gene>
<keyword evidence="6" id="KW-1185">Reference proteome</keyword>
<name>A0A9X9S3M0_METOG</name>
<dbReference type="GO" id="GO:0016757">
    <property type="term" value="F:glycosyltransferase activity"/>
    <property type="evidence" value="ECO:0007669"/>
    <property type="project" value="UniProtKB-KW"/>
</dbReference>
<evidence type="ECO:0000313" key="6">
    <source>
        <dbReference type="Proteomes" id="UP001163096"/>
    </source>
</evidence>
<dbReference type="PANTHER" id="PTHR43179:SF12">
    <property type="entry name" value="GALACTOFURANOSYLTRANSFERASE GLFT2"/>
    <property type="match status" value="1"/>
</dbReference>
<protein>
    <submittedName>
        <fullName evidence="5">Glycosyltransferase family 2 protein</fullName>
    </submittedName>
</protein>
<dbReference type="EMBL" id="CP113361">
    <property type="protein sequence ID" value="WAI01173.1"/>
    <property type="molecule type" value="Genomic_DNA"/>
</dbReference>
<dbReference type="InterPro" id="IPR029044">
    <property type="entry name" value="Nucleotide-diphossugar_trans"/>
</dbReference>
<dbReference type="KEGG" id="mou:OU421_12275"/>
<proteinExistence type="inferred from homology"/>
<evidence type="ECO:0000256" key="1">
    <source>
        <dbReference type="ARBA" id="ARBA00006739"/>
    </source>
</evidence>
<dbReference type="Pfam" id="PF00535">
    <property type="entry name" value="Glycos_transf_2"/>
    <property type="match status" value="1"/>
</dbReference>
<dbReference type="AlphaFoldDB" id="A0A9X9S3M0"/>
<keyword evidence="3" id="KW-0808">Transferase</keyword>
<feature type="domain" description="Glycosyltransferase 2-like" evidence="4">
    <location>
        <begin position="16"/>
        <end position="69"/>
    </location>
</feature>
<reference evidence="5" key="1">
    <citation type="submission" date="2022-11" db="EMBL/GenBank/DDBJ databases">
        <title>Complete genome sequence of Methanogenium organophilum DSM 3596.</title>
        <authorList>
            <person name="Chen S.-C."/>
            <person name="Lai S.-J."/>
            <person name="You Y.-T."/>
        </authorList>
    </citation>
    <scope>NUCLEOTIDE SEQUENCE</scope>
    <source>
        <strain evidence="5">DSM 3596</strain>
    </source>
</reference>
<dbReference type="SUPFAM" id="SSF53448">
    <property type="entry name" value="Nucleotide-diphospho-sugar transferases"/>
    <property type="match status" value="1"/>
</dbReference>
<sequence>MEFNLKNNTETTPHVSIIILNWNGWKDTIECLESVYQITYPNYDVIVVDNGSENDSLEQIRNYCQGNTPIQSDFVKFQIDNKPIHIIEYEASDPKTSLSQKTFLQSIPPNKRLRLVKNDKNEGFTEGNNIAMRFAINYLNSDYVLLLNNDTVVDRNFLTELIHVGERGNCIGFVGPKIYQYNYNGSKNTIQFAGGKQNIWIFRTRHIGLNEIDVGQYDKNYDVDYVHGSCLLAKVSMVKKIGMLDNTYVSFREENDWGIRGFRGGWKSVYAYRSKIWHKGGGSTKIGKGRSIAIYYMVRNEFLFMKKHAKNSQQFVYLCNFFIRKFWYTIGILLIHQRNVNSTKAYLNGTKDGLKILMNFE</sequence>
<dbReference type="Proteomes" id="UP001163096">
    <property type="component" value="Chromosome"/>
</dbReference>
<evidence type="ECO:0000313" key="5">
    <source>
        <dbReference type="EMBL" id="WAI01173.1"/>
    </source>
</evidence>
<accession>A0A9X9S3M0</accession>
<dbReference type="InterPro" id="IPR001173">
    <property type="entry name" value="Glyco_trans_2-like"/>
</dbReference>
<dbReference type="Gene3D" id="3.90.550.10">
    <property type="entry name" value="Spore Coat Polysaccharide Biosynthesis Protein SpsA, Chain A"/>
    <property type="match status" value="1"/>
</dbReference>
<dbReference type="PANTHER" id="PTHR43179">
    <property type="entry name" value="RHAMNOSYLTRANSFERASE WBBL"/>
    <property type="match status" value="1"/>
</dbReference>
<keyword evidence="2" id="KW-0328">Glycosyltransferase</keyword>
<organism evidence="5 6">
    <name type="scientific">Methanogenium organophilum</name>
    <dbReference type="NCBI Taxonomy" id="2199"/>
    <lineage>
        <taxon>Archaea</taxon>
        <taxon>Methanobacteriati</taxon>
        <taxon>Methanobacteriota</taxon>
        <taxon>Stenosarchaea group</taxon>
        <taxon>Methanomicrobia</taxon>
        <taxon>Methanomicrobiales</taxon>
        <taxon>Methanomicrobiaceae</taxon>
        <taxon>Methanogenium</taxon>
    </lineage>
</organism>
<evidence type="ECO:0000259" key="4">
    <source>
        <dbReference type="Pfam" id="PF00535"/>
    </source>
</evidence>
<dbReference type="RefSeq" id="WP_268186391.1">
    <property type="nucleotide sequence ID" value="NZ_CP113361.1"/>
</dbReference>
<comment type="similarity">
    <text evidence="1">Belongs to the glycosyltransferase 2 family.</text>
</comment>
<dbReference type="Pfam" id="PF13641">
    <property type="entry name" value="Glyco_tranf_2_3"/>
    <property type="match status" value="1"/>
</dbReference>
<evidence type="ECO:0000256" key="3">
    <source>
        <dbReference type="ARBA" id="ARBA00022679"/>
    </source>
</evidence>
<evidence type="ECO:0000256" key="2">
    <source>
        <dbReference type="ARBA" id="ARBA00022676"/>
    </source>
</evidence>